<evidence type="ECO:0000313" key="1">
    <source>
        <dbReference type="EMBL" id="GMN49436.1"/>
    </source>
</evidence>
<gene>
    <name evidence="1" type="ORF">TIFTF001_018612</name>
</gene>
<organism evidence="1 2">
    <name type="scientific">Ficus carica</name>
    <name type="common">Common fig</name>
    <dbReference type="NCBI Taxonomy" id="3494"/>
    <lineage>
        <taxon>Eukaryota</taxon>
        <taxon>Viridiplantae</taxon>
        <taxon>Streptophyta</taxon>
        <taxon>Embryophyta</taxon>
        <taxon>Tracheophyta</taxon>
        <taxon>Spermatophyta</taxon>
        <taxon>Magnoliopsida</taxon>
        <taxon>eudicotyledons</taxon>
        <taxon>Gunneridae</taxon>
        <taxon>Pentapetalae</taxon>
        <taxon>rosids</taxon>
        <taxon>fabids</taxon>
        <taxon>Rosales</taxon>
        <taxon>Moraceae</taxon>
        <taxon>Ficeae</taxon>
        <taxon>Ficus</taxon>
    </lineage>
</organism>
<reference evidence="1" key="1">
    <citation type="submission" date="2023-07" db="EMBL/GenBank/DDBJ databases">
        <title>draft genome sequence of fig (Ficus carica).</title>
        <authorList>
            <person name="Takahashi T."/>
            <person name="Nishimura K."/>
        </authorList>
    </citation>
    <scope>NUCLEOTIDE SEQUENCE</scope>
</reference>
<dbReference type="Proteomes" id="UP001187192">
    <property type="component" value="Unassembled WGS sequence"/>
</dbReference>
<accession>A0AA88DAX3</accession>
<dbReference type="EMBL" id="BTGU01000031">
    <property type="protein sequence ID" value="GMN49436.1"/>
    <property type="molecule type" value="Genomic_DNA"/>
</dbReference>
<sequence length="68" mass="7232">MVVFSGGLRVRNGCVRRGSGFVVAMQGGAASSKLLAAGFELLAAVHGWERAPISQRWASVADRFREPS</sequence>
<proteinExistence type="predicted"/>
<protein>
    <submittedName>
        <fullName evidence="1">Uncharacterized protein</fullName>
    </submittedName>
</protein>
<comment type="caution">
    <text evidence="1">The sequence shown here is derived from an EMBL/GenBank/DDBJ whole genome shotgun (WGS) entry which is preliminary data.</text>
</comment>
<dbReference type="AlphaFoldDB" id="A0AA88DAX3"/>
<evidence type="ECO:0000313" key="2">
    <source>
        <dbReference type="Proteomes" id="UP001187192"/>
    </source>
</evidence>
<keyword evidence="2" id="KW-1185">Reference proteome</keyword>
<name>A0AA88DAX3_FICCA</name>